<gene>
    <name evidence="2" type="ORF">KSZ_21120</name>
</gene>
<dbReference type="InterPro" id="IPR036188">
    <property type="entry name" value="FAD/NAD-bd_sf"/>
</dbReference>
<dbReference type="EMBL" id="BNJJ01000005">
    <property type="protein sequence ID" value="GHO84106.1"/>
    <property type="molecule type" value="Genomic_DNA"/>
</dbReference>
<keyword evidence="3" id="KW-1185">Reference proteome</keyword>
<feature type="transmembrane region" description="Helical" evidence="1">
    <location>
        <begin position="6"/>
        <end position="26"/>
    </location>
</feature>
<keyword evidence="1" id="KW-1133">Transmembrane helix</keyword>
<reference evidence="2 3" key="1">
    <citation type="journal article" date="2021" name="Int. J. Syst. Evol. Microbiol.">
        <title>Reticulibacter mediterranei gen. nov., sp. nov., within the new family Reticulibacteraceae fam. nov., and Ktedonospora formicarum gen. nov., sp. nov., Ktedonobacter robiniae sp. nov., Dictyobacter formicarum sp. nov. and Dictyobacter arantiisoli sp. nov., belonging to the class Ktedonobacteria.</title>
        <authorList>
            <person name="Yabe S."/>
            <person name="Zheng Y."/>
            <person name="Wang C.M."/>
            <person name="Sakai Y."/>
            <person name="Abe K."/>
            <person name="Yokota A."/>
            <person name="Donadio S."/>
            <person name="Cavaletti L."/>
            <person name="Monciardini P."/>
        </authorList>
    </citation>
    <scope>NUCLEOTIDE SEQUENCE [LARGE SCALE GENOMIC DNA]</scope>
    <source>
        <strain evidence="2 3">SOSP1-9</strain>
    </source>
</reference>
<dbReference type="SUPFAM" id="SSF51971">
    <property type="entry name" value="Nucleotide-binding domain"/>
    <property type="match status" value="1"/>
</dbReference>
<evidence type="ECO:0000256" key="1">
    <source>
        <dbReference type="SAM" id="Phobius"/>
    </source>
</evidence>
<dbReference type="Proteomes" id="UP000635565">
    <property type="component" value="Unassembled WGS sequence"/>
</dbReference>
<evidence type="ECO:0000313" key="2">
    <source>
        <dbReference type="EMBL" id="GHO84106.1"/>
    </source>
</evidence>
<evidence type="ECO:0000313" key="3">
    <source>
        <dbReference type="Proteomes" id="UP000635565"/>
    </source>
</evidence>
<proteinExistence type="predicted"/>
<keyword evidence="1" id="KW-0472">Membrane</keyword>
<sequence length="68" mass="7370">MTVHTTYPIVIIGAGPIGLAAAAHALRKGETPLIFGLCSTLCDQSRGKSDRIRQLLLSRIIPREERVS</sequence>
<evidence type="ECO:0008006" key="4">
    <source>
        <dbReference type="Google" id="ProtNLM"/>
    </source>
</evidence>
<dbReference type="RefSeq" id="WP_201361750.1">
    <property type="nucleotide sequence ID" value="NZ_BNJJ01000005.1"/>
</dbReference>
<name>A0ABQ3VG57_9CHLR</name>
<organism evidence="2 3">
    <name type="scientific">Dictyobacter formicarum</name>
    <dbReference type="NCBI Taxonomy" id="2778368"/>
    <lineage>
        <taxon>Bacteria</taxon>
        <taxon>Bacillati</taxon>
        <taxon>Chloroflexota</taxon>
        <taxon>Ktedonobacteria</taxon>
        <taxon>Ktedonobacterales</taxon>
        <taxon>Dictyobacteraceae</taxon>
        <taxon>Dictyobacter</taxon>
    </lineage>
</organism>
<keyword evidence="1" id="KW-0812">Transmembrane</keyword>
<protein>
    <recommendedName>
        <fullName evidence="4">FAD-binding domain-containing protein</fullName>
    </recommendedName>
</protein>
<comment type="caution">
    <text evidence="2">The sequence shown here is derived from an EMBL/GenBank/DDBJ whole genome shotgun (WGS) entry which is preliminary data.</text>
</comment>
<accession>A0ABQ3VG57</accession>
<dbReference type="Gene3D" id="3.50.50.60">
    <property type="entry name" value="FAD/NAD(P)-binding domain"/>
    <property type="match status" value="1"/>
</dbReference>